<feature type="region of interest" description="Disordered" evidence="1">
    <location>
        <begin position="130"/>
        <end position="150"/>
    </location>
</feature>
<feature type="compositionally biased region" description="Basic and acidic residues" evidence="1">
    <location>
        <begin position="130"/>
        <end position="141"/>
    </location>
</feature>
<comment type="caution">
    <text evidence="2">The sequence shown here is derived from an EMBL/GenBank/DDBJ whole genome shotgun (WGS) entry which is preliminary data.</text>
</comment>
<reference evidence="2" key="1">
    <citation type="journal article" date="2015" name="Nature">
        <title>Complex archaea that bridge the gap between prokaryotes and eukaryotes.</title>
        <authorList>
            <person name="Spang A."/>
            <person name="Saw J.H."/>
            <person name="Jorgensen S.L."/>
            <person name="Zaremba-Niedzwiedzka K."/>
            <person name="Martijn J."/>
            <person name="Lind A.E."/>
            <person name="van Eijk R."/>
            <person name="Schleper C."/>
            <person name="Guy L."/>
            <person name="Ettema T.J."/>
        </authorList>
    </citation>
    <scope>NUCLEOTIDE SEQUENCE</scope>
</reference>
<accession>A0A0F9QNN1</accession>
<organism evidence="2">
    <name type="scientific">marine sediment metagenome</name>
    <dbReference type="NCBI Taxonomy" id="412755"/>
    <lineage>
        <taxon>unclassified sequences</taxon>
        <taxon>metagenomes</taxon>
        <taxon>ecological metagenomes</taxon>
    </lineage>
</organism>
<dbReference type="EMBL" id="LAZR01001369">
    <property type="protein sequence ID" value="KKN45770.1"/>
    <property type="molecule type" value="Genomic_DNA"/>
</dbReference>
<sequence>MRRKIWIKRRRNSVKLDWRKTMRMWTINIIAVVVVALLWVSLAHAQPELKVGQEVAIHFGYDLSLTPICYGRVVFVYTDEIGLARLPNDNVLPNRCRTVRRESVTGYRILKPAPRPEFKLPNVVEYEKCQQQKKRDEKEPPPSKFGVDNSGFSFPCQKIYSDDFDAIAKELRWLREGIKGLKK</sequence>
<proteinExistence type="predicted"/>
<name>A0A0F9QNN1_9ZZZZ</name>
<protein>
    <submittedName>
        <fullName evidence="2">Uncharacterized protein</fullName>
    </submittedName>
</protein>
<gene>
    <name evidence="2" type="ORF">LCGC14_0679930</name>
</gene>
<evidence type="ECO:0000313" key="2">
    <source>
        <dbReference type="EMBL" id="KKN45770.1"/>
    </source>
</evidence>
<dbReference type="AlphaFoldDB" id="A0A0F9QNN1"/>
<evidence type="ECO:0000256" key="1">
    <source>
        <dbReference type="SAM" id="MobiDB-lite"/>
    </source>
</evidence>